<comment type="caution">
    <text evidence="6">The sequence shown here is derived from an EMBL/GenBank/DDBJ whole genome shotgun (WGS) entry which is preliminary data.</text>
</comment>
<feature type="site" description="Important for substrate specificity" evidence="5">
    <location>
        <position position="76"/>
    </location>
</feature>
<dbReference type="GO" id="GO:0009117">
    <property type="term" value="P:nucleotide metabolic process"/>
    <property type="evidence" value="ECO:0007669"/>
    <property type="project" value="UniProtKB-KW"/>
</dbReference>
<dbReference type="NCBIfam" id="TIGR00172">
    <property type="entry name" value="maf"/>
    <property type="match status" value="1"/>
</dbReference>
<comment type="cofactor">
    <cofactor evidence="5">
        <name>a divalent metal cation</name>
        <dbReference type="ChEBI" id="CHEBI:60240"/>
    </cofactor>
</comment>
<comment type="similarity">
    <text evidence="5">Belongs to the Maf family. YceF subfamily.</text>
</comment>
<keyword evidence="4 5" id="KW-0546">Nucleotide metabolism</keyword>
<dbReference type="Pfam" id="PF02545">
    <property type="entry name" value="Maf"/>
    <property type="match status" value="1"/>
</dbReference>
<dbReference type="Gene3D" id="3.90.950.10">
    <property type="match status" value="1"/>
</dbReference>
<feature type="active site" description="Proton acceptor" evidence="5">
    <location>
        <position position="75"/>
    </location>
</feature>
<dbReference type="InterPro" id="IPR029001">
    <property type="entry name" value="ITPase-like_fam"/>
</dbReference>
<dbReference type="SUPFAM" id="SSF52972">
    <property type="entry name" value="ITPase-like"/>
    <property type="match status" value="1"/>
</dbReference>
<reference evidence="6" key="1">
    <citation type="submission" date="2021-03" db="EMBL/GenBank/DDBJ databases">
        <authorList>
            <person name="Wang G."/>
        </authorList>
    </citation>
    <scope>NUCLEOTIDE SEQUENCE</scope>
    <source>
        <strain evidence="6">KCTC 12899</strain>
    </source>
</reference>
<sequence>MKPTKGLPPMVLASGSRYKQAMLARLMMPFTIQAADIDETPDAHQSPRENAERLAEAKARVLVESRPGSLIIGADQVLAFENTILHKPGTVENAVAQLQRLLGKRHTLHTAVYLICSERKWTASFCVDTHLHLYPDIPAATLRAMVTADKTWDCVGGYKYESRGIALMQSVETVDPSAVVGLPLLQLNAVLRGWGYPG</sequence>
<protein>
    <recommendedName>
        <fullName evidence="5">7-methyl-GTP pyrophosphatase</fullName>
        <shortName evidence="5">m(7)GTP pyrophosphatase</shortName>
        <ecNumber evidence="5">3.6.1.-</ecNumber>
    </recommendedName>
</protein>
<dbReference type="GO" id="GO:0005737">
    <property type="term" value="C:cytoplasm"/>
    <property type="evidence" value="ECO:0007669"/>
    <property type="project" value="UniProtKB-SubCell"/>
</dbReference>
<dbReference type="Proteomes" id="UP000664417">
    <property type="component" value="Unassembled WGS sequence"/>
</dbReference>
<evidence type="ECO:0000256" key="3">
    <source>
        <dbReference type="ARBA" id="ARBA00022801"/>
    </source>
</evidence>
<dbReference type="EMBL" id="JAFREP010000001">
    <property type="protein sequence ID" value="MBO1317090.1"/>
    <property type="molecule type" value="Genomic_DNA"/>
</dbReference>
<evidence type="ECO:0000256" key="4">
    <source>
        <dbReference type="ARBA" id="ARBA00023080"/>
    </source>
</evidence>
<proteinExistence type="inferred from homology"/>
<dbReference type="InterPro" id="IPR003697">
    <property type="entry name" value="Maf-like"/>
</dbReference>
<organism evidence="6 7">
    <name type="scientific">Acanthopleuribacter pedis</name>
    <dbReference type="NCBI Taxonomy" id="442870"/>
    <lineage>
        <taxon>Bacteria</taxon>
        <taxon>Pseudomonadati</taxon>
        <taxon>Acidobacteriota</taxon>
        <taxon>Holophagae</taxon>
        <taxon>Acanthopleuribacterales</taxon>
        <taxon>Acanthopleuribacteraceae</taxon>
        <taxon>Acanthopleuribacter</taxon>
    </lineage>
</organism>
<keyword evidence="7" id="KW-1185">Reference proteome</keyword>
<dbReference type="PANTHER" id="PTHR43213:SF10">
    <property type="entry name" value="7-METHYL-GTP PYROPHOSPHATASE"/>
    <property type="match status" value="1"/>
</dbReference>
<dbReference type="PIRSF" id="PIRSF006305">
    <property type="entry name" value="Maf"/>
    <property type="match status" value="1"/>
</dbReference>
<dbReference type="PANTHER" id="PTHR43213">
    <property type="entry name" value="BIFUNCTIONAL DTTP/UTP PYROPHOSPHATASE/METHYLTRANSFERASE PROTEIN-RELATED"/>
    <property type="match status" value="1"/>
</dbReference>
<evidence type="ECO:0000256" key="5">
    <source>
        <dbReference type="HAMAP-Rule" id="MF_00528"/>
    </source>
</evidence>
<comment type="function">
    <text evidence="5">Nucleoside triphosphate pyrophosphatase that hydrolyzes 7-methyl-GTP (m(7)GTP). May have a dual role in cell division arrest and in preventing the incorporation of modified nucleotides into cellular nucleic acids.</text>
</comment>
<dbReference type="CDD" id="cd00555">
    <property type="entry name" value="Maf"/>
    <property type="match status" value="1"/>
</dbReference>
<comment type="caution">
    <text evidence="5">Lacks conserved residue(s) required for the propagation of feature annotation.</text>
</comment>
<dbReference type="RefSeq" id="WP_207856325.1">
    <property type="nucleotide sequence ID" value="NZ_JAFREP010000001.1"/>
</dbReference>
<evidence type="ECO:0000256" key="1">
    <source>
        <dbReference type="ARBA" id="ARBA00004496"/>
    </source>
</evidence>
<comment type="subcellular location">
    <subcellularLocation>
        <location evidence="1 5">Cytoplasm</location>
    </subcellularLocation>
</comment>
<accession>A0A8J7QCL8</accession>
<evidence type="ECO:0000256" key="2">
    <source>
        <dbReference type="ARBA" id="ARBA00022490"/>
    </source>
</evidence>
<feature type="site" description="Important for substrate specificity" evidence="5">
    <location>
        <position position="18"/>
    </location>
</feature>
<dbReference type="EC" id="3.6.1.-" evidence="5"/>
<evidence type="ECO:0000313" key="7">
    <source>
        <dbReference type="Proteomes" id="UP000664417"/>
    </source>
</evidence>
<dbReference type="HAMAP" id="MF_00528">
    <property type="entry name" value="Maf"/>
    <property type="match status" value="1"/>
</dbReference>
<feature type="site" description="Important for substrate specificity" evidence="5">
    <location>
        <position position="161"/>
    </location>
</feature>
<dbReference type="GO" id="GO:0047429">
    <property type="term" value="F:nucleoside triphosphate diphosphatase activity"/>
    <property type="evidence" value="ECO:0007669"/>
    <property type="project" value="InterPro"/>
</dbReference>
<name>A0A8J7QCL8_9BACT</name>
<dbReference type="AlphaFoldDB" id="A0A8J7QCL8"/>
<keyword evidence="2 5" id="KW-0963">Cytoplasm</keyword>
<gene>
    <name evidence="6" type="primary">maf</name>
    <name evidence="6" type="ORF">J3U88_01365</name>
</gene>
<keyword evidence="3 5" id="KW-0378">Hydrolase</keyword>
<comment type="catalytic activity">
    <reaction evidence="5">
        <text>N(7)-methyl-GTP + H2O = N(7)-methyl-GMP + diphosphate + H(+)</text>
        <dbReference type="Rhea" id="RHEA:58744"/>
        <dbReference type="ChEBI" id="CHEBI:15377"/>
        <dbReference type="ChEBI" id="CHEBI:15378"/>
        <dbReference type="ChEBI" id="CHEBI:33019"/>
        <dbReference type="ChEBI" id="CHEBI:58285"/>
        <dbReference type="ChEBI" id="CHEBI:87133"/>
    </reaction>
</comment>
<evidence type="ECO:0000313" key="6">
    <source>
        <dbReference type="EMBL" id="MBO1317090.1"/>
    </source>
</evidence>